<organism evidence="1 2">
    <name type="scientific">Bipolaris victoriae (strain FI3)</name>
    <name type="common">Victoria blight of oats agent</name>
    <name type="synonym">Cochliobolus victoriae</name>
    <dbReference type="NCBI Taxonomy" id="930091"/>
    <lineage>
        <taxon>Eukaryota</taxon>
        <taxon>Fungi</taxon>
        <taxon>Dikarya</taxon>
        <taxon>Ascomycota</taxon>
        <taxon>Pezizomycotina</taxon>
        <taxon>Dothideomycetes</taxon>
        <taxon>Pleosporomycetidae</taxon>
        <taxon>Pleosporales</taxon>
        <taxon>Pleosporineae</taxon>
        <taxon>Pleosporaceae</taxon>
        <taxon>Bipolaris</taxon>
    </lineage>
</organism>
<dbReference type="AlphaFoldDB" id="W7E205"/>
<sequence length="139" mass="15145">RGWFVVQTPECDQHLAAGPRLMRRAVIGVGMMSTGSLAGVSRCCNRGGKPNRRQARAILLTPMASMATPTSSRLVYSITRHIRRPISVPFSAQSTRRSAALGSPVDSTSQPFLLISSLIHVHLSAWTADKLLQYTTLND</sequence>
<reference evidence="1 2" key="1">
    <citation type="journal article" date="2013" name="PLoS Genet.">
        <title>Comparative genome structure, secondary metabolite, and effector coding capacity across Cochliobolus pathogens.</title>
        <authorList>
            <person name="Condon B.J."/>
            <person name="Leng Y."/>
            <person name="Wu D."/>
            <person name="Bushley K.E."/>
            <person name="Ohm R.A."/>
            <person name="Otillar R."/>
            <person name="Martin J."/>
            <person name="Schackwitz W."/>
            <person name="Grimwood J."/>
            <person name="MohdZainudin N."/>
            <person name="Xue C."/>
            <person name="Wang R."/>
            <person name="Manning V.A."/>
            <person name="Dhillon B."/>
            <person name="Tu Z.J."/>
            <person name="Steffenson B.J."/>
            <person name="Salamov A."/>
            <person name="Sun H."/>
            <person name="Lowry S."/>
            <person name="LaButti K."/>
            <person name="Han J."/>
            <person name="Copeland A."/>
            <person name="Lindquist E."/>
            <person name="Barry K."/>
            <person name="Schmutz J."/>
            <person name="Baker S.E."/>
            <person name="Ciuffetti L.M."/>
            <person name="Grigoriev I.V."/>
            <person name="Zhong S."/>
            <person name="Turgeon B.G."/>
        </authorList>
    </citation>
    <scope>NUCLEOTIDE SEQUENCE [LARGE SCALE GENOMIC DNA]</scope>
    <source>
        <strain evidence="1 2">FI3</strain>
    </source>
</reference>
<keyword evidence="2" id="KW-1185">Reference proteome</keyword>
<proteinExistence type="predicted"/>
<dbReference type="RefSeq" id="XP_014552046.1">
    <property type="nucleotide sequence ID" value="XM_014696560.1"/>
</dbReference>
<gene>
    <name evidence="1" type="ORF">COCVIDRAFT_111247</name>
</gene>
<name>W7E205_BIPV3</name>
<evidence type="ECO:0000313" key="1">
    <source>
        <dbReference type="EMBL" id="EUN22471.1"/>
    </source>
</evidence>
<dbReference type="GeneID" id="26249944"/>
<protein>
    <submittedName>
        <fullName evidence="1">Uncharacterized protein</fullName>
    </submittedName>
</protein>
<feature type="non-terminal residue" evidence="1">
    <location>
        <position position="1"/>
    </location>
</feature>
<accession>W7E205</accession>
<evidence type="ECO:0000313" key="2">
    <source>
        <dbReference type="Proteomes" id="UP000054337"/>
    </source>
</evidence>
<dbReference type="EMBL" id="KI968810">
    <property type="protein sequence ID" value="EUN22471.1"/>
    <property type="molecule type" value="Genomic_DNA"/>
</dbReference>
<dbReference type="HOGENOM" id="CLU_1849836_0_0_1"/>
<dbReference type="Proteomes" id="UP000054337">
    <property type="component" value="Unassembled WGS sequence"/>
</dbReference>